<evidence type="ECO:0000256" key="1">
    <source>
        <dbReference type="SAM" id="Phobius"/>
    </source>
</evidence>
<dbReference type="KEGG" id="bgok:Pr1d_44090"/>
<dbReference type="RefSeq" id="WP_148075348.1">
    <property type="nucleotide sequence ID" value="NZ_CP042913.1"/>
</dbReference>
<dbReference type="Proteomes" id="UP000323917">
    <property type="component" value="Chromosome"/>
</dbReference>
<organism evidence="2 3">
    <name type="scientific">Bythopirellula goksoeyrii</name>
    <dbReference type="NCBI Taxonomy" id="1400387"/>
    <lineage>
        <taxon>Bacteria</taxon>
        <taxon>Pseudomonadati</taxon>
        <taxon>Planctomycetota</taxon>
        <taxon>Planctomycetia</taxon>
        <taxon>Pirellulales</taxon>
        <taxon>Lacipirellulaceae</taxon>
        <taxon>Bythopirellula</taxon>
    </lineage>
</organism>
<dbReference type="AlphaFoldDB" id="A0A5B9QGM8"/>
<keyword evidence="3" id="KW-1185">Reference proteome</keyword>
<gene>
    <name evidence="2" type="ORF">Pr1d_44090</name>
</gene>
<protein>
    <submittedName>
        <fullName evidence="2">Uncharacterized protein</fullName>
    </submittedName>
</protein>
<feature type="transmembrane region" description="Helical" evidence="1">
    <location>
        <begin position="32"/>
        <end position="51"/>
    </location>
</feature>
<accession>A0A5B9QGM8</accession>
<keyword evidence="1" id="KW-0472">Membrane</keyword>
<evidence type="ECO:0000313" key="2">
    <source>
        <dbReference type="EMBL" id="QEG37069.1"/>
    </source>
</evidence>
<sequence>MRLEIGKSYLWLFLTFMGVFVVLAFAPFGQPLSASVCLLPLFMGFLLYSQVRSKVALDSWWHATHPAGSRIYTALIVWNTLGVVGMSGMALFFVMNGF</sequence>
<proteinExistence type="predicted"/>
<feature type="transmembrane region" description="Helical" evidence="1">
    <location>
        <begin position="71"/>
        <end position="95"/>
    </location>
</feature>
<keyword evidence="1" id="KW-1133">Transmembrane helix</keyword>
<dbReference type="EMBL" id="CP042913">
    <property type="protein sequence ID" value="QEG37069.1"/>
    <property type="molecule type" value="Genomic_DNA"/>
</dbReference>
<keyword evidence="1" id="KW-0812">Transmembrane</keyword>
<feature type="transmembrane region" description="Helical" evidence="1">
    <location>
        <begin position="9"/>
        <end position="26"/>
    </location>
</feature>
<name>A0A5B9QGM8_9BACT</name>
<evidence type="ECO:0000313" key="3">
    <source>
        <dbReference type="Proteomes" id="UP000323917"/>
    </source>
</evidence>
<reference evidence="2 3" key="1">
    <citation type="submission" date="2019-08" db="EMBL/GenBank/DDBJ databases">
        <title>Deep-cultivation of Planctomycetes and their phenomic and genomic characterization uncovers novel biology.</title>
        <authorList>
            <person name="Wiegand S."/>
            <person name="Jogler M."/>
            <person name="Boedeker C."/>
            <person name="Pinto D."/>
            <person name="Vollmers J."/>
            <person name="Rivas-Marin E."/>
            <person name="Kohn T."/>
            <person name="Peeters S.H."/>
            <person name="Heuer A."/>
            <person name="Rast P."/>
            <person name="Oberbeckmann S."/>
            <person name="Bunk B."/>
            <person name="Jeske O."/>
            <person name="Meyerdierks A."/>
            <person name="Storesund J.E."/>
            <person name="Kallscheuer N."/>
            <person name="Luecker S."/>
            <person name="Lage O.M."/>
            <person name="Pohl T."/>
            <person name="Merkel B.J."/>
            <person name="Hornburger P."/>
            <person name="Mueller R.-W."/>
            <person name="Bruemmer F."/>
            <person name="Labrenz M."/>
            <person name="Spormann A.M."/>
            <person name="Op den Camp H."/>
            <person name="Overmann J."/>
            <person name="Amann R."/>
            <person name="Jetten M.S.M."/>
            <person name="Mascher T."/>
            <person name="Medema M.H."/>
            <person name="Devos D.P."/>
            <person name="Kaster A.-K."/>
            <person name="Ovreas L."/>
            <person name="Rohde M."/>
            <person name="Galperin M.Y."/>
            <person name="Jogler C."/>
        </authorList>
    </citation>
    <scope>NUCLEOTIDE SEQUENCE [LARGE SCALE GENOMIC DNA]</scope>
    <source>
        <strain evidence="2 3">Pr1d</strain>
    </source>
</reference>